<proteinExistence type="inferred from homology"/>
<reference evidence="13" key="1">
    <citation type="submission" date="2020-09" db="EMBL/GenBank/DDBJ databases">
        <title>Genome-Enabled Discovery of Anthraquinone Biosynthesis in Senna tora.</title>
        <authorList>
            <person name="Kang S.-H."/>
            <person name="Pandey R.P."/>
            <person name="Lee C.-M."/>
            <person name="Sim J.-S."/>
            <person name="Jeong J.-T."/>
            <person name="Choi B.-S."/>
            <person name="Jung M."/>
            <person name="Ginzburg D."/>
            <person name="Zhao K."/>
            <person name="Won S.Y."/>
            <person name="Oh T.-J."/>
            <person name="Yu Y."/>
            <person name="Kim N.-H."/>
            <person name="Lee O.R."/>
            <person name="Lee T.-H."/>
            <person name="Bashyal P."/>
            <person name="Kim T.-S."/>
            <person name="Lee W.-H."/>
            <person name="Kawkins C."/>
            <person name="Kim C.-K."/>
            <person name="Kim J.S."/>
            <person name="Ahn B.O."/>
            <person name="Rhee S.Y."/>
            <person name="Sohng J.K."/>
        </authorList>
    </citation>
    <scope>NUCLEOTIDE SEQUENCE</scope>
    <source>
        <tissue evidence="13">Leaf</tissue>
    </source>
</reference>
<gene>
    <name evidence="13" type="ORF">G2W53_012051</name>
</gene>
<keyword evidence="8 11" id="KW-0408">Iron</keyword>
<accession>A0A834TWD9</accession>
<evidence type="ECO:0000313" key="13">
    <source>
        <dbReference type="EMBL" id="KAF7829718.1"/>
    </source>
</evidence>
<comment type="cofactor">
    <cofactor evidence="1 11">
        <name>heme</name>
        <dbReference type="ChEBI" id="CHEBI:30413"/>
    </cofactor>
</comment>
<feature type="binding site" description="axial binding residue" evidence="11">
    <location>
        <position position="305"/>
    </location>
    <ligand>
        <name>heme</name>
        <dbReference type="ChEBI" id="CHEBI:30413"/>
    </ligand>
    <ligandPart>
        <name>Fe</name>
        <dbReference type="ChEBI" id="CHEBI:18248"/>
    </ligandPart>
</feature>
<evidence type="ECO:0000256" key="11">
    <source>
        <dbReference type="PIRSR" id="PIRSR602401-1"/>
    </source>
</evidence>
<dbReference type="InterPro" id="IPR036396">
    <property type="entry name" value="Cyt_P450_sf"/>
</dbReference>
<evidence type="ECO:0000256" key="2">
    <source>
        <dbReference type="ARBA" id="ARBA00004370"/>
    </source>
</evidence>
<dbReference type="PRINTS" id="PR00385">
    <property type="entry name" value="P450"/>
</dbReference>
<dbReference type="GO" id="GO:0005506">
    <property type="term" value="F:iron ion binding"/>
    <property type="evidence" value="ECO:0007669"/>
    <property type="project" value="InterPro"/>
</dbReference>
<dbReference type="PANTHER" id="PTHR47947:SF26">
    <property type="entry name" value="CYTOCHROME P450"/>
    <property type="match status" value="1"/>
</dbReference>
<dbReference type="InterPro" id="IPR017972">
    <property type="entry name" value="Cyt_P450_CS"/>
</dbReference>
<dbReference type="PRINTS" id="PR00463">
    <property type="entry name" value="EP450I"/>
</dbReference>
<dbReference type="InterPro" id="IPR050651">
    <property type="entry name" value="Plant_Cytochrome_P450_Monoox"/>
</dbReference>
<sequence length="368" mass="41965">MAHNWSPPSLERPQHAPRDIGCFGRQVRTLVHHPPWVMAKECFTTNDLALSFRPTLIAVHTLCYNGAMFSFAPYGPYWQELRDADVKEADGRRFLEALKEWVHLLGTFIVGDALPFLRFLDLGGHENKMKKIAKELDSVLDEWLEEHRRKRTSHPIGEGDQDFIHVMLSFLDGSKLEGYDADTVIKATALALIAGGVDTTSVTLTWAMSCLLNHPHVLKEAQKELEMQVGKERGVKESDIRKAGGYHVTKGTQLITNLWKIQTDPRIWCDPLEFKPERFLTTHKDIDMRGQHFEFTPFGSGRRICAGISFGLQAIHLSLATFLHCFHFSKPSDEPIDMTQVFRFTTKKATPLKLFIKPRLSTKFFHAL</sequence>
<evidence type="ECO:0000256" key="8">
    <source>
        <dbReference type="ARBA" id="ARBA00023004"/>
    </source>
</evidence>
<dbReference type="GO" id="GO:0020037">
    <property type="term" value="F:heme binding"/>
    <property type="evidence" value="ECO:0007669"/>
    <property type="project" value="InterPro"/>
</dbReference>
<dbReference type="EMBL" id="JAAIUW010000005">
    <property type="protein sequence ID" value="KAF7829718.1"/>
    <property type="molecule type" value="Genomic_DNA"/>
</dbReference>
<evidence type="ECO:0000256" key="6">
    <source>
        <dbReference type="ARBA" id="ARBA00022989"/>
    </source>
</evidence>
<comment type="similarity">
    <text evidence="12">Belongs to the cytochrome P450 family.</text>
</comment>
<name>A0A834TWD9_9FABA</name>
<keyword evidence="5 11" id="KW-0479">Metal-binding</keyword>
<dbReference type="PROSITE" id="PS00086">
    <property type="entry name" value="CYTOCHROME_P450"/>
    <property type="match status" value="1"/>
</dbReference>
<organism evidence="13 14">
    <name type="scientific">Senna tora</name>
    <dbReference type="NCBI Taxonomy" id="362788"/>
    <lineage>
        <taxon>Eukaryota</taxon>
        <taxon>Viridiplantae</taxon>
        <taxon>Streptophyta</taxon>
        <taxon>Embryophyta</taxon>
        <taxon>Tracheophyta</taxon>
        <taxon>Spermatophyta</taxon>
        <taxon>Magnoliopsida</taxon>
        <taxon>eudicotyledons</taxon>
        <taxon>Gunneridae</taxon>
        <taxon>Pentapetalae</taxon>
        <taxon>rosids</taxon>
        <taxon>fabids</taxon>
        <taxon>Fabales</taxon>
        <taxon>Fabaceae</taxon>
        <taxon>Caesalpinioideae</taxon>
        <taxon>Cassia clade</taxon>
        <taxon>Senna</taxon>
    </lineage>
</organism>
<keyword evidence="7 12" id="KW-0560">Oxidoreductase</keyword>
<dbReference type="GO" id="GO:0016705">
    <property type="term" value="F:oxidoreductase activity, acting on paired donors, with incorporation or reduction of molecular oxygen"/>
    <property type="evidence" value="ECO:0007669"/>
    <property type="project" value="InterPro"/>
</dbReference>
<evidence type="ECO:0000256" key="12">
    <source>
        <dbReference type="RuleBase" id="RU000461"/>
    </source>
</evidence>
<dbReference type="AlphaFoldDB" id="A0A834TWD9"/>
<protein>
    <submittedName>
        <fullName evidence="13">Cytochrome P450 82A4-like</fullName>
    </submittedName>
</protein>
<dbReference type="Proteomes" id="UP000634136">
    <property type="component" value="Unassembled WGS sequence"/>
</dbReference>
<dbReference type="OrthoDB" id="2789670at2759"/>
<dbReference type="InterPro" id="IPR002401">
    <property type="entry name" value="Cyt_P450_E_grp-I"/>
</dbReference>
<keyword evidence="6" id="KW-1133">Transmembrane helix</keyword>
<evidence type="ECO:0000256" key="5">
    <source>
        <dbReference type="ARBA" id="ARBA00022723"/>
    </source>
</evidence>
<comment type="caution">
    <text evidence="13">The sequence shown here is derived from an EMBL/GenBank/DDBJ whole genome shotgun (WGS) entry which is preliminary data.</text>
</comment>
<evidence type="ECO:0000256" key="10">
    <source>
        <dbReference type="ARBA" id="ARBA00023136"/>
    </source>
</evidence>
<dbReference type="GO" id="GO:0004497">
    <property type="term" value="F:monooxygenase activity"/>
    <property type="evidence" value="ECO:0007669"/>
    <property type="project" value="UniProtKB-KW"/>
</dbReference>
<keyword evidence="14" id="KW-1185">Reference proteome</keyword>
<keyword evidence="10" id="KW-0472">Membrane</keyword>
<dbReference type="PANTHER" id="PTHR47947">
    <property type="entry name" value="CYTOCHROME P450 82C3-RELATED"/>
    <property type="match status" value="1"/>
</dbReference>
<evidence type="ECO:0000256" key="4">
    <source>
        <dbReference type="ARBA" id="ARBA00022692"/>
    </source>
</evidence>
<evidence type="ECO:0000256" key="3">
    <source>
        <dbReference type="ARBA" id="ARBA00022617"/>
    </source>
</evidence>
<dbReference type="SUPFAM" id="SSF48264">
    <property type="entry name" value="Cytochrome P450"/>
    <property type="match status" value="1"/>
</dbReference>
<keyword evidence="3 11" id="KW-0349">Heme</keyword>
<dbReference type="Gene3D" id="1.10.630.10">
    <property type="entry name" value="Cytochrome P450"/>
    <property type="match status" value="2"/>
</dbReference>
<dbReference type="Pfam" id="PF00067">
    <property type="entry name" value="p450"/>
    <property type="match status" value="2"/>
</dbReference>
<evidence type="ECO:0000256" key="7">
    <source>
        <dbReference type="ARBA" id="ARBA00023002"/>
    </source>
</evidence>
<evidence type="ECO:0000313" key="14">
    <source>
        <dbReference type="Proteomes" id="UP000634136"/>
    </source>
</evidence>
<evidence type="ECO:0000256" key="1">
    <source>
        <dbReference type="ARBA" id="ARBA00001971"/>
    </source>
</evidence>
<keyword evidence="9 12" id="KW-0503">Monooxygenase</keyword>
<dbReference type="InterPro" id="IPR001128">
    <property type="entry name" value="Cyt_P450"/>
</dbReference>
<comment type="subcellular location">
    <subcellularLocation>
        <location evidence="2">Membrane</location>
    </subcellularLocation>
</comment>
<evidence type="ECO:0000256" key="9">
    <source>
        <dbReference type="ARBA" id="ARBA00023033"/>
    </source>
</evidence>
<keyword evidence="4" id="KW-0812">Transmembrane</keyword>